<protein>
    <submittedName>
        <fullName evidence="1">Uncharacterized protein</fullName>
    </submittedName>
</protein>
<organism evidence="1 2">
    <name type="scientific">Eretmocerus hayati</name>
    <dbReference type="NCBI Taxonomy" id="131215"/>
    <lineage>
        <taxon>Eukaryota</taxon>
        <taxon>Metazoa</taxon>
        <taxon>Ecdysozoa</taxon>
        <taxon>Arthropoda</taxon>
        <taxon>Hexapoda</taxon>
        <taxon>Insecta</taxon>
        <taxon>Pterygota</taxon>
        <taxon>Neoptera</taxon>
        <taxon>Endopterygota</taxon>
        <taxon>Hymenoptera</taxon>
        <taxon>Apocrita</taxon>
        <taxon>Proctotrupomorpha</taxon>
        <taxon>Chalcidoidea</taxon>
        <taxon>Aphelinidae</taxon>
        <taxon>Aphelininae</taxon>
        <taxon>Eretmocerus</taxon>
    </lineage>
</organism>
<keyword evidence="2" id="KW-1185">Reference proteome</keyword>
<dbReference type="EMBL" id="CM056742">
    <property type="protein sequence ID" value="KAJ8681315.1"/>
    <property type="molecule type" value="Genomic_DNA"/>
</dbReference>
<proteinExistence type="predicted"/>
<evidence type="ECO:0000313" key="1">
    <source>
        <dbReference type="EMBL" id="KAJ8681315.1"/>
    </source>
</evidence>
<comment type="caution">
    <text evidence="1">The sequence shown here is derived from an EMBL/GenBank/DDBJ whole genome shotgun (WGS) entry which is preliminary data.</text>
</comment>
<accession>A0ACC2PHR1</accession>
<reference evidence="1" key="1">
    <citation type="submission" date="2023-04" db="EMBL/GenBank/DDBJ databases">
        <title>A chromosome-level genome assembly of the parasitoid wasp Eretmocerus hayati.</title>
        <authorList>
            <person name="Zhong Y."/>
            <person name="Liu S."/>
            <person name="Liu Y."/>
        </authorList>
    </citation>
    <scope>NUCLEOTIDE SEQUENCE</scope>
    <source>
        <strain evidence="1">ZJU_SS_LIU_2023</strain>
    </source>
</reference>
<evidence type="ECO:0000313" key="2">
    <source>
        <dbReference type="Proteomes" id="UP001239111"/>
    </source>
</evidence>
<name>A0ACC2PHR1_9HYME</name>
<gene>
    <name evidence="1" type="ORF">QAD02_017102</name>
</gene>
<dbReference type="Proteomes" id="UP001239111">
    <property type="component" value="Chromosome 2"/>
</dbReference>
<sequence length="432" mass="47951">MQVGAPRETEPPSSRLLALITLLEEKLPGLESRIDEASRQIRVAIQKQGDAYDILDGYEGRCVSLARDDSTGLPHDGIIGIRFLSGSHSFLDFGSKTLRIGSETFALCNEALAPGTSYNARWGEDESPLLYITYETCGQFVVDTRAERNSIKLASLDPGQEVERADTVFLKGFGSDPVETLGSTMLPLLGQRVQFHVVANELPIPGGGVLGTRYFSQQKLRTGRLHSRLSRELRLNDEEKRLLEELGLEPDPVHEKEIATDLRCYVTTRLESVCGPVGDSVSREDQVLRQVRLSHLSDEERQRAELLVREFSDLFYLEGEFLTTTNVAEHRISAFCQSTTAEHFDLTTAAPEVPHLGFLRRSTPLTREFGSLNQLIKKSKNGTHPDLNHLEHPDEKQKSTPVCTGGALGRLVLIGQVRSAATWFSRIATGLE</sequence>